<dbReference type="SUPFAM" id="SSF53474">
    <property type="entry name" value="alpha/beta-Hydrolases"/>
    <property type="match status" value="1"/>
</dbReference>
<evidence type="ECO:0000313" key="3">
    <source>
        <dbReference type="Proteomes" id="UP000218811"/>
    </source>
</evidence>
<evidence type="ECO:0000313" key="2">
    <source>
        <dbReference type="EMBL" id="PCH43962.1"/>
    </source>
</evidence>
<keyword evidence="3" id="KW-1185">Reference proteome</keyword>
<dbReference type="OMA" id="WAVERMC"/>
<dbReference type="AlphaFoldDB" id="A0A2H3JP47"/>
<name>A0A2H3JP47_WOLCO</name>
<feature type="domain" description="AB hydrolase-1" evidence="1">
    <location>
        <begin position="30"/>
        <end position="352"/>
    </location>
</feature>
<dbReference type="Proteomes" id="UP000218811">
    <property type="component" value="Unassembled WGS sequence"/>
</dbReference>
<dbReference type="OrthoDB" id="5311491at2759"/>
<dbReference type="Gene3D" id="3.40.50.1820">
    <property type="entry name" value="alpha/beta hydrolase"/>
    <property type="match status" value="1"/>
</dbReference>
<dbReference type="InterPro" id="IPR000073">
    <property type="entry name" value="AB_hydrolase_1"/>
</dbReference>
<dbReference type="InterPro" id="IPR029058">
    <property type="entry name" value="AB_hydrolase_fold"/>
</dbReference>
<proteinExistence type="predicted"/>
<dbReference type="Pfam" id="PF12697">
    <property type="entry name" value="Abhydrolase_6"/>
    <property type="match status" value="1"/>
</dbReference>
<protein>
    <recommendedName>
        <fullName evidence="1">AB hydrolase-1 domain-containing protein</fullName>
    </recommendedName>
</protein>
<sequence>MPLAPINSKGEHLYFEDTGVPPNAASYTTLVLIHGAAFHGGNAIFHPMYQFENQGNIRFVTLNLRDYPGSTSTPLEVVTAALENKGGFFGTLMQERGLDIAAFIEWLITTEDIPPKSVNYSDGKHVNGGISVLGWSAGSFLPISLLAHGSSLSRERQERLGAYLRSIILLDPPYAVLGIAPPFLPERINPLREQSDSTEQSVENFFPWVSGYYRHSPDILSLLASLTRAELVAGLGQSPVEDIPPTTKRMSPEDLATVTSVAQASRAHIPLILAHPPVYTEVARRALKKVNVWPDVHVTFVWCDMAPGDHIIAAWEVSRKVRMAWPLNARRVDIVRMSGANHFPHWDKPEETMRLLTSIA</sequence>
<evidence type="ECO:0000259" key="1">
    <source>
        <dbReference type="Pfam" id="PF12697"/>
    </source>
</evidence>
<organism evidence="2 3">
    <name type="scientific">Wolfiporia cocos (strain MD-104)</name>
    <name type="common">Brown rot fungus</name>
    <dbReference type="NCBI Taxonomy" id="742152"/>
    <lineage>
        <taxon>Eukaryota</taxon>
        <taxon>Fungi</taxon>
        <taxon>Dikarya</taxon>
        <taxon>Basidiomycota</taxon>
        <taxon>Agaricomycotina</taxon>
        <taxon>Agaricomycetes</taxon>
        <taxon>Polyporales</taxon>
        <taxon>Phaeolaceae</taxon>
        <taxon>Wolfiporia</taxon>
    </lineage>
</organism>
<gene>
    <name evidence="2" type="ORF">WOLCODRAFT_75425</name>
</gene>
<accession>A0A2H3JP47</accession>
<dbReference type="EMBL" id="KB468146">
    <property type="protein sequence ID" value="PCH43962.1"/>
    <property type="molecule type" value="Genomic_DNA"/>
</dbReference>
<reference evidence="2 3" key="1">
    <citation type="journal article" date="2012" name="Science">
        <title>The Paleozoic origin of enzymatic lignin decomposition reconstructed from 31 fungal genomes.</title>
        <authorList>
            <person name="Floudas D."/>
            <person name="Binder M."/>
            <person name="Riley R."/>
            <person name="Barry K."/>
            <person name="Blanchette R.A."/>
            <person name="Henrissat B."/>
            <person name="Martinez A.T."/>
            <person name="Otillar R."/>
            <person name="Spatafora J.W."/>
            <person name="Yadav J.S."/>
            <person name="Aerts A."/>
            <person name="Benoit I."/>
            <person name="Boyd A."/>
            <person name="Carlson A."/>
            <person name="Copeland A."/>
            <person name="Coutinho P.M."/>
            <person name="de Vries R.P."/>
            <person name="Ferreira P."/>
            <person name="Findley K."/>
            <person name="Foster B."/>
            <person name="Gaskell J."/>
            <person name="Glotzer D."/>
            <person name="Gorecki P."/>
            <person name="Heitman J."/>
            <person name="Hesse C."/>
            <person name="Hori C."/>
            <person name="Igarashi K."/>
            <person name="Jurgens J.A."/>
            <person name="Kallen N."/>
            <person name="Kersten P."/>
            <person name="Kohler A."/>
            <person name="Kuees U."/>
            <person name="Kumar T.K.A."/>
            <person name="Kuo A."/>
            <person name="LaButti K."/>
            <person name="Larrondo L.F."/>
            <person name="Lindquist E."/>
            <person name="Ling A."/>
            <person name="Lombard V."/>
            <person name="Lucas S."/>
            <person name="Lundell T."/>
            <person name="Martin R."/>
            <person name="McLaughlin D.J."/>
            <person name="Morgenstern I."/>
            <person name="Morin E."/>
            <person name="Murat C."/>
            <person name="Nagy L.G."/>
            <person name="Nolan M."/>
            <person name="Ohm R.A."/>
            <person name="Patyshakuliyeva A."/>
            <person name="Rokas A."/>
            <person name="Ruiz-Duenas F.J."/>
            <person name="Sabat G."/>
            <person name="Salamov A."/>
            <person name="Samejima M."/>
            <person name="Schmutz J."/>
            <person name="Slot J.C."/>
            <person name="St John F."/>
            <person name="Stenlid J."/>
            <person name="Sun H."/>
            <person name="Sun S."/>
            <person name="Syed K."/>
            <person name="Tsang A."/>
            <person name="Wiebenga A."/>
            <person name="Young D."/>
            <person name="Pisabarro A."/>
            <person name="Eastwood D.C."/>
            <person name="Martin F."/>
            <person name="Cullen D."/>
            <person name="Grigoriev I.V."/>
            <person name="Hibbett D.S."/>
        </authorList>
    </citation>
    <scope>NUCLEOTIDE SEQUENCE [LARGE SCALE GENOMIC DNA]</scope>
    <source>
        <strain evidence="2 3">MD-104</strain>
    </source>
</reference>